<proteinExistence type="predicted"/>
<sequence length="41" mass="4258">MYSTFAPADAPPEPPATTVDDFTEMAAAVEVPFGSDAKNPT</sequence>
<gene>
    <name evidence="1" type="ORF">V1286_005124</name>
</gene>
<organism evidence="1 2">
    <name type="scientific">Bradyrhizobium algeriense</name>
    <dbReference type="NCBI Taxonomy" id="634784"/>
    <lineage>
        <taxon>Bacteria</taxon>
        <taxon>Pseudomonadati</taxon>
        <taxon>Pseudomonadota</taxon>
        <taxon>Alphaproteobacteria</taxon>
        <taxon>Hyphomicrobiales</taxon>
        <taxon>Nitrobacteraceae</taxon>
        <taxon>Bradyrhizobium</taxon>
    </lineage>
</organism>
<comment type="caution">
    <text evidence="1">The sequence shown here is derived from an EMBL/GenBank/DDBJ whole genome shotgun (WGS) entry which is preliminary data.</text>
</comment>
<evidence type="ECO:0000313" key="1">
    <source>
        <dbReference type="EMBL" id="MEH2557595.1"/>
    </source>
</evidence>
<accession>A0ABU8BGB7</accession>
<dbReference type="EMBL" id="JAZHRV010000001">
    <property type="protein sequence ID" value="MEH2557595.1"/>
    <property type="molecule type" value="Genomic_DNA"/>
</dbReference>
<keyword evidence="2" id="KW-1185">Reference proteome</keyword>
<protein>
    <submittedName>
        <fullName evidence="1">Uncharacterized protein</fullName>
    </submittedName>
</protein>
<dbReference type="Proteomes" id="UP001364224">
    <property type="component" value="Unassembled WGS sequence"/>
</dbReference>
<evidence type="ECO:0000313" key="2">
    <source>
        <dbReference type="Proteomes" id="UP001364224"/>
    </source>
</evidence>
<name>A0ABU8BGB7_9BRAD</name>
<reference evidence="1 2" key="1">
    <citation type="submission" date="2024-02" db="EMBL/GenBank/DDBJ databases">
        <title>Adaptive strategies in a cosmopolitan and abundant soil bacterium.</title>
        <authorList>
            <person name="Carini P."/>
        </authorList>
    </citation>
    <scope>NUCLEOTIDE SEQUENCE [LARGE SCALE GENOMIC DNA]</scope>
    <source>
        <strain evidence="1 2">AZCC 1608</strain>
    </source>
</reference>